<keyword evidence="7" id="KW-1185">Reference proteome</keyword>
<comment type="similarity">
    <text evidence="2">Belongs to the metallo-dependent hydrolases superfamily. Hydantoinase/dihydropyrimidinase family.</text>
</comment>
<dbReference type="SUPFAM" id="SSF51338">
    <property type="entry name" value="Composite domain of metallo-dependent hydrolases"/>
    <property type="match status" value="2"/>
</dbReference>
<reference evidence="7" key="1">
    <citation type="journal article" date="2019" name="Int. J. Syst. Evol. Microbiol.">
        <title>The Global Catalogue of Microorganisms (GCM) 10K type strain sequencing project: providing services to taxonomists for standard genome sequencing and annotation.</title>
        <authorList>
            <consortium name="The Broad Institute Genomics Platform"/>
            <consortium name="The Broad Institute Genome Sequencing Center for Infectious Disease"/>
            <person name="Wu L."/>
            <person name="Ma J."/>
        </authorList>
    </citation>
    <scope>NUCLEOTIDE SEQUENCE [LARGE SCALE GENOMIC DNA]</scope>
    <source>
        <strain evidence="7">TISTR 2241</strain>
    </source>
</reference>
<dbReference type="CDD" id="cd01314">
    <property type="entry name" value="D-HYD"/>
    <property type="match status" value="1"/>
</dbReference>
<evidence type="ECO:0000313" key="6">
    <source>
        <dbReference type="EMBL" id="MFD2617504.1"/>
    </source>
</evidence>
<dbReference type="Gene3D" id="3.20.20.140">
    <property type="entry name" value="Metal-dependent hydrolases"/>
    <property type="match status" value="1"/>
</dbReference>
<keyword evidence="3" id="KW-0479">Metal-binding</keyword>
<evidence type="ECO:0000256" key="2">
    <source>
        <dbReference type="ARBA" id="ARBA00008829"/>
    </source>
</evidence>
<dbReference type="InterPro" id="IPR032466">
    <property type="entry name" value="Metal_Hydrolase"/>
</dbReference>
<dbReference type="Pfam" id="PF01979">
    <property type="entry name" value="Amidohydro_1"/>
    <property type="match status" value="1"/>
</dbReference>
<protein>
    <submittedName>
        <fullName evidence="6">Dihydropyrimidinase</fullName>
        <ecNumber evidence="6">3.5.2.2</ecNumber>
    </submittedName>
</protein>
<dbReference type="PANTHER" id="PTHR11647">
    <property type="entry name" value="HYDRANTOINASE/DIHYDROPYRIMIDINASE FAMILY MEMBER"/>
    <property type="match status" value="1"/>
</dbReference>
<dbReference type="InterPro" id="IPR011778">
    <property type="entry name" value="Hydantoinase/dihydroPyrase"/>
</dbReference>
<proteinExistence type="inferred from homology"/>
<comment type="caution">
    <text evidence="6">The sequence shown here is derived from an EMBL/GenBank/DDBJ whole genome shotgun (WGS) entry which is preliminary data.</text>
</comment>
<dbReference type="InterPro" id="IPR006680">
    <property type="entry name" value="Amidohydro-rel"/>
</dbReference>
<sequence>MSLIIKGGNIVTDSDCFNADLKIVDGVITSISSSQDVKSNDQVIDASEQYIFPGGIDPHTHLAIPDTVDDFESGTKAAAAGGITTIINYVDAVKGHSLIETLKEWKQKAEPSIIDYGFHSIVNEVNPRVLSELTDLASEEGVTSIKLFMAYPDANMINDEEMYELMKQAKKSGIVTNIHAENGSVIELLIEESLKKEHTSPIYHAYTRPAEMEAEATHRAIRIAELLNTPAYIVHITCEESLKQVIEAKKRGVPIYGETCPHYLILTEDKLKQDAAEAVKYICSPPLRTRKDQEFLWEGIKDHWIDTIGSDHASHPYKDGKDKGINNFTKVPNGLPSIGDSFSLLYHYGVHEKRISLQEFVKLTSSHSAKIFGLYPKKGAIRVGSDADLVIFDPKLSRTITAQEQYQSTEYNVYEGTQVKGAITHVFSRGELIVKNREIIAESGRGQYLYREKYNK</sequence>
<evidence type="ECO:0000256" key="4">
    <source>
        <dbReference type="ARBA" id="ARBA00022801"/>
    </source>
</evidence>
<accession>A0ABW5PS72</accession>
<evidence type="ECO:0000313" key="7">
    <source>
        <dbReference type="Proteomes" id="UP001597458"/>
    </source>
</evidence>
<dbReference type="SUPFAM" id="SSF51556">
    <property type="entry name" value="Metallo-dependent hydrolases"/>
    <property type="match status" value="1"/>
</dbReference>
<organism evidence="6 7">
    <name type="scientific">Terrilactibacillus laevilacticus</name>
    <dbReference type="NCBI Taxonomy" id="1380157"/>
    <lineage>
        <taxon>Bacteria</taxon>
        <taxon>Bacillati</taxon>
        <taxon>Bacillota</taxon>
        <taxon>Bacilli</taxon>
        <taxon>Bacillales</taxon>
        <taxon>Bacillaceae</taxon>
        <taxon>Terrilactibacillus</taxon>
    </lineage>
</organism>
<evidence type="ECO:0000256" key="3">
    <source>
        <dbReference type="ARBA" id="ARBA00022723"/>
    </source>
</evidence>
<evidence type="ECO:0000256" key="1">
    <source>
        <dbReference type="ARBA" id="ARBA00001947"/>
    </source>
</evidence>
<dbReference type="Gene3D" id="2.30.40.10">
    <property type="entry name" value="Urease, subunit C, domain 1"/>
    <property type="match status" value="1"/>
</dbReference>
<evidence type="ECO:0000259" key="5">
    <source>
        <dbReference type="Pfam" id="PF01979"/>
    </source>
</evidence>
<feature type="domain" description="Amidohydrolase-related" evidence="5">
    <location>
        <begin position="50"/>
        <end position="432"/>
    </location>
</feature>
<gene>
    <name evidence="6" type="primary">hydA</name>
    <name evidence="6" type="ORF">ACFSTF_09335</name>
</gene>
<name>A0ABW5PS72_9BACI</name>
<keyword evidence="4 6" id="KW-0378">Hydrolase</keyword>
<dbReference type="InterPro" id="IPR050378">
    <property type="entry name" value="Metallo-dep_Hydrolases_sf"/>
</dbReference>
<dbReference type="EMBL" id="JBHUMR010000012">
    <property type="protein sequence ID" value="MFD2617504.1"/>
    <property type="molecule type" value="Genomic_DNA"/>
</dbReference>
<dbReference type="Proteomes" id="UP001597458">
    <property type="component" value="Unassembled WGS sequence"/>
</dbReference>
<dbReference type="GO" id="GO:0004157">
    <property type="term" value="F:dihydropyrimidinase activity"/>
    <property type="evidence" value="ECO:0007669"/>
    <property type="project" value="UniProtKB-EC"/>
</dbReference>
<dbReference type="EC" id="3.5.2.2" evidence="6"/>
<dbReference type="InterPro" id="IPR011059">
    <property type="entry name" value="Metal-dep_hydrolase_composite"/>
</dbReference>
<dbReference type="PANTHER" id="PTHR11647:SF1">
    <property type="entry name" value="COLLAPSIN RESPONSE MEDIATOR PROTEIN"/>
    <property type="match status" value="1"/>
</dbReference>
<dbReference type="NCBIfam" id="TIGR02033">
    <property type="entry name" value="D-hydantoinase"/>
    <property type="match status" value="1"/>
</dbReference>
<comment type="cofactor">
    <cofactor evidence="1">
        <name>Zn(2+)</name>
        <dbReference type="ChEBI" id="CHEBI:29105"/>
    </cofactor>
</comment>
<dbReference type="RefSeq" id="WP_141191194.1">
    <property type="nucleotide sequence ID" value="NZ_JBHUMR010000012.1"/>
</dbReference>